<dbReference type="RefSeq" id="WP_105982724.1">
    <property type="nucleotide sequence ID" value="NZ_MQUC01000003.1"/>
</dbReference>
<gene>
    <name evidence="2" type="ORF">BST86_07440</name>
</gene>
<feature type="chain" id="PRO_5015633967" description="Beta-lactamase-inhibitor-like PepSY-like domain-containing protein" evidence="1">
    <location>
        <begin position="26"/>
        <end position="159"/>
    </location>
</feature>
<dbReference type="Proteomes" id="UP000239532">
    <property type="component" value="Unassembled WGS sequence"/>
</dbReference>
<protein>
    <recommendedName>
        <fullName evidence="4">Beta-lactamase-inhibitor-like PepSY-like domain-containing protein</fullName>
    </recommendedName>
</protein>
<reference evidence="2 3" key="1">
    <citation type="submission" date="2016-11" db="EMBL/GenBank/DDBJ databases">
        <title>Trade-off between light-utilization and light-protection in marine flavobacteria.</title>
        <authorList>
            <person name="Kumagai Y."/>
        </authorList>
    </citation>
    <scope>NUCLEOTIDE SEQUENCE [LARGE SCALE GENOMIC DNA]</scope>
    <source>
        <strain evidence="2 3">JCM 17109</strain>
    </source>
</reference>
<dbReference type="EMBL" id="MQUC01000003">
    <property type="protein sequence ID" value="PRP66942.1"/>
    <property type="molecule type" value="Genomic_DNA"/>
</dbReference>
<evidence type="ECO:0000313" key="3">
    <source>
        <dbReference type="Proteomes" id="UP000239532"/>
    </source>
</evidence>
<organism evidence="2 3">
    <name type="scientific">Nonlabens agnitus</name>
    <dbReference type="NCBI Taxonomy" id="870484"/>
    <lineage>
        <taxon>Bacteria</taxon>
        <taxon>Pseudomonadati</taxon>
        <taxon>Bacteroidota</taxon>
        <taxon>Flavobacteriia</taxon>
        <taxon>Flavobacteriales</taxon>
        <taxon>Flavobacteriaceae</taxon>
        <taxon>Nonlabens</taxon>
    </lineage>
</organism>
<evidence type="ECO:0008006" key="4">
    <source>
        <dbReference type="Google" id="ProtNLM"/>
    </source>
</evidence>
<feature type="signal peptide" evidence="1">
    <location>
        <begin position="1"/>
        <end position="25"/>
    </location>
</feature>
<evidence type="ECO:0000313" key="2">
    <source>
        <dbReference type="EMBL" id="PRP66942.1"/>
    </source>
</evidence>
<name>A0A2S9WTX4_9FLAO</name>
<evidence type="ECO:0000256" key="1">
    <source>
        <dbReference type="SAM" id="SignalP"/>
    </source>
</evidence>
<sequence>MNKSMKKAFLIKMSILIMVFMAAIACNKSQQSEVEVEAATEEITSPEEMSPAKEEYDDAVVSFKNGRWISTEDANAGIEIRDDKWIMFYKGTDQSPGDVYDSTVERKPANDSNPEAAMVTYLTISNSNETLEYALLEYNENLLSLSYLRRGNTLNYKPE</sequence>
<comment type="caution">
    <text evidence="2">The sequence shown here is derived from an EMBL/GenBank/DDBJ whole genome shotgun (WGS) entry which is preliminary data.</text>
</comment>
<keyword evidence="3" id="KW-1185">Reference proteome</keyword>
<dbReference type="OrthoDB" id="982169at2"/>
<dbReference type="PROSITE" id="PS51257">
    <property type="entry name" value="PROKAR_LIPOPROTEIN"/>
    <property type="match status" value="1"/>
</dbReference>
<accession>A0A2S9WTX4</accession>
<keyword evidence="1" id="KW-0732">Signal</keyword>
<dbReference type="AlphaFoldDB" id="A0A2S9WTX4"/>
<proteinExistence type="predicted"/>